<protein>
    <submittedName>
        <fullName evidence="3">Uncharacterized protein</fullName>
    </submittedName>
</protein>
<feature type="region of interest" description="Disordered" evidence="1">
    <location>
        <begin position="443"/>
        <end position="463"/>
    </location>
</feature>
<evidence type="ECO:0000313" key="3">
    <source>
        <dbReference type="EMBL" id="OEH75892.1"/>
    </source>
</evidence>
<feature type="chain" id="PRO_5008913984" evidence="2">
    <location>
        <begin position="31"/>
        <end position="463"/>
    </location>
</feature>
<evidence type="ECO:0000256" key="2">
    <source>
        <dbReference type="SAM" id="SignalP"/>
    </source>
</evidence>
<dbReference type="AlphaFoldDB" id="A0A1D3CXF1"/>
<accession>A0A1D3CXF1</accession>
<dbReference type="VEuPathDB" id="ToxoDB:cyc_04975"/>
<comment type="caution">
    <text evidence="3">The sequence shown here is derived from an EMBL/GenBank/DDBJ whole genome shotgun (WGS) entry which is preliminary data.</text>
</comment>
<feature type="signal peptide" evidence="2">
    <location>
        <begin position="1"/>
        <end position="30"/>
    </location>
</feature>
<dbReference type="InterPro" id="IPR006311">
    <property type="entry name" value="TAT_signal"/>
</dbReference>
<reference evidence="3 4" key="1">
    <citation type="journal article" date="2016" name="BMC Genomics">
        <title>Comparative genomics reveals Cyclospora cayetanensis possesses coccidia-like metabolism and invasion components but unique surface antigens.</title>
        <authorList>
            <person name="Liu S."/>
            <person name="Wang L."/>
            <person name="Zheng H."/>
            <person name="Xu Z."/>
            <person name="Roellig D.M."/>
            <person name="Li N."/>
            <person name="Frace M.A."/>
            <person name="Tang K."/>
            <person name="Arrowood M.J."/>
            <person name="Moss D.M."/>
            <person name="Zhang L."/>
            <person name="Feng Y."/>
            <person name="Xiao L."/>
        </authorList>
    </citation>
    <scope>NUCLEOTIDE SEQUENCE [LARGE SCALE GENOMIC DNA]</scope>
    <source>
        <strain evidence="3 4">CHN_HEN01</strain>
    </source>
</reference>
<organism evidence="3 4">
    <name type="scientific">Cyclospora cayetanensis</name>
    <dbReference type="NCBI Taxonomy" id="88456"/>
    <lineage>
        <taxon>Eukaryota</taxon>
        <taxon>Sar</taxon>
        <taxon>Alveolata</taxon>
        <taxon>Apicomplexa</taxon>
        <taxon>Conoidasida</taxon>
        <taxon>Coccidia</taxon>
        <taxon>Eucoccidiorida</taxon>
        <taxon>Eimeriorina</taxon>
        <taxon>Eimeriidae</taxon>
        <taxon>Cyclospora</taxon>
    </lineage>
</organism>
<proteinExistence type="predicted"/>
<dbReference type="EMBL" id="JROU02001595">
    <property type="protein sequence ID" value="OEH75892.1"/>
    <property type="molecule type" value="Genomic_DNA"/>
</dbReference>
<dbReference type="Proteomes" id="UP000095192">
    <property type="component" value="Unassembled WGS sequence"/>
</dbReference>
<feature type="compositionally biased region" description="Basic and acidic residues" evidence="1">
    <location>
        <begin position="444"/>
        <end position="454"/>
    </location>
</feature>
<evidence type="ECO:0000256" key="1">
    <source>
        <dbReference type="SAM" id="MobiDB-lite"/>
    </source>
</evidence>
<name>A0A1D3CXF1_9EIME</name>
<dbReference type="PROSITE" id="PS51257">
    <property type="entry name" value="PROKAR_LIPOPROTEIN"/>
    <property type="match status" value="1"/>
</dbReference>
<gene>
    <name evidence="3" type="ORF">cyc_04975</name>
</gene>
<dbReference type="VEuPathDB" id="ToxoDB:LOC34621415"/>
<keyword evidence="4" id="KW-1185">Reference proteome</keyword>
<dbReference type="InParanoid" id="A0A1D3CXF1"/>
<evidence type="ECO:0000313" key="4">
    <source>
        <dbReference type="Proteomes" id="UP000095192"/>
    </source>
</evidence>
<keyword evidence="2" id="KW-0732">Signal</keyword>
<sequence>MQPSRRWFLAGGCWLMACLVAQGALRVASAVSISRSVGVASGASSTLSLGVEGSAAGGGVHQGEAPSLADALSKGSREGAVAALEADRLNCDAEGCASYPAAAREGCASACTLAEYSDWMLKCIEGHLIHQQQQQQNGLVGASIRLLRAVPTVFTESVLSCVNTLAQQATSAYGEGKTHARRALRTLNQWSPFSGWKPLGFAWRQRLRQEDLTLLRIEAGGWGDCLFLALSMAFGLNGMKEVAGDALKLRQLAANGIVGINPYDSQAELSPKEEAAFLDRLAVIHTQGVDGGRVEGGGGHAELGRYRSSLLSALAVFGGKGVIFDVSSTMGKVRAVHHELGRPGNNHWGTAADICALENELDVGILVLDGARGTFYVTGSENKRRQAYVLLYFKGACHFQLVGVQTPEGIKTLLYPEELPKALIRFFKEDTKHDLLGGSAVSDKSTKHLHDTDTAVRSNRQRG</sequence>
<dbReference type="PROSITE" id="PS51318">
    <property type="entry name" value="TAT"/>
    <property type="match status" value="1"/>
</dbReference>